<protein>
    <submittedName>
        <fullName evidence="1">Sulfur carrier protein ThiS</fullName>
    </submittedName>
</protein>
<dbReference type="InterPro" id="IPR003749">
    <property type="entry name" value="ThiS/MoaD-like"/>
</dbReference>
<dbReference type="RefSeq" id="WP_275595936.1">
    <property type="nucleotide sequence ID" value="NZ_CP102381.1"/>
</dbReference>
<reference evidence="1 2" key="1">
    <citation type="submission" date="2022-06" db="EMBL/GenBank/DDBJ databases">
        <title>Thiomicrohabdus sp. nov, an obligately chemolithoautotrophic, sulfur-oxidizing bacterium isolated from beach of Guanyin Mountain. Amoy.</title>
        <authorList>
            <person name="Zhu H."/>
        </authorList>
    </citation>
    <scope>NUCLEOTIDE SEQUENCE [LARGE SCALE GENOMIC DNA]</scope>
    <source>
        <strain evidence="1 2">XGS-01</strain>
    </source>
</reference>
<evidence type="ECO:0000313" key="2">
    <source>
        <dbReference type="Proteomes" id="UP001222275"/>
    </source>
</evidence>
<dbReference type="NCBIfam" id="TIGR01683">
    <property type="entry name" value="thiS"/>
    <property type="match status" value="1"/>
</dbReference>
<accession>A0ABY8CCF7</accession>
<proteinExistence type="predicted"/>
<dbReference type="InterPro" id="IPR016155">
    <property type="entry name" value="Mopterin_synth/thiamin_S_b"/>
</dbReference>
<dbReference type="InterPro" id="IPR010035">
    <property type="entry name" value="Thi_S"/>
</dbReference>
<sequence length="65" mass="7444">MNIYINEQKFTFDRDVKLLEALVSFEASKPFAILLNDEFLPQSDHQFTWLKDNDKVVVVGAIQGG</sequence>
<dbReference type="PANTHER" id="PTHR34472">
    <property type="entry name" value="SULFUR CARRIER PROTEIN THIS"/>
    <property type="match status" value="1"/>
</dbReference>
<name>A0ABY8CCF7_9GAMM</name>
<organism evidence="1 2">
    <name type="scientific">Thiomicrorhabdus lithotrophica</name>
    <dbReference type="NCBI Taxonomy" id="2949997"/>
    <lineage>
        <taxon>Bacteria</taxon>
        <taxon>Pseudomonadati</taxon>
        <taxon>Pseudomonadota</taxon>
        <taxon>Gammaproteobacteria</taxon>
        <taxon>Thiotrichales</taxon>
        <taxon>Piscirickettsiaceae</taxon>
        <taxon>Thiomicrorhabdus</taxon>
    </lineage>
</organism>
<dbReference type="InterPro" id="IPR012675">
    <property type="entry name" value="Beta-grasp_dom_sf"/>
</dbReference>
<dbReference type="EMBL" id="CP102381">
    <property type="protein sequence ID" value="WEJ63681.1"/>
    <property type="molecule type" value="Genomic_DNA"/>
</dbReference>
<gene>
    <name evidence="1" type="primary">thiS</name>
    <name evidence="1" type="ORF">NR989_05360</name>
</gene>
<dbReference type="Gene3D" id="3.10.20.30">
    <property type="match status" value="1"/>
</dbReference>
<keyword evidence="2" id="KW-1185">Reference proteome</keyword>
<dbReference type="Proteomes" id="UP001222275">
    <property type="component" value="Chromosome"/>
</dbReference>
<dbReference type="Pfam" id="PF02597">
    <property type="entry name" value="ThiS"/>
    <property type="match status" value="1"/>
</dbReference>
<dbReference type="CDD" id="cd00565">
    <property type="entry name" value="Ubl_ThiS"/>
    <property type="match status" value="1"/>
</dbReference>
<dbReference type="SUPFAM" id="SSF54285">
    <property type="entry name" value="MoaD/ThiS"/>
    <property type="match status" value="1"/>
</dbReference>
<evidence type="ECO:0000313" key="1">
    <source>
        <dbReference type="EMBL" id="WEJ63681.1"/>
    </source>
</evidence>
<dbReference type="PANTHER" id="PTHR34472:SF1">
    <property type="entry name" value="SULFUR CARRIER PROTEIN THIS"/>
    <property type="match status" value="1"/>
</dbReference>